<evidence type="ECO:0000256" key="9">
    <source>
        <dbReference type="PROSITE-ProRule" id="PRU00108"/>
    </source>
</evidence>
<comment type="subcellular location">
    <subcellularLocation>
        <location evidence="1 9 10">Nucleus</location>
    </subcellularLocation>
</comment>
<evidence type="ECO:0000256" key="2">
    <source>
        <dbReference type="ARBA" id="ARBA00022473"/>
    </source>
</evidence>
<dbReference type="SUPFAM" id="SSF46689">
    <property type="entry name" value="Homeodomain-like"/>
    <property type="match status" value="1"/>
</dbReference>
<keyword evidence="2" id="KW-0217">Developmental protein</keyword>
<reference evidence="12" key="1">
    <citation type="submission" date="2022-01" db="EMBL/GenBank/DDBJ databases">
        <authorList>
            <person name="King R."/>
        </authorList>
    </citation>
    <scope>NUCLEOTIDE SEQUENCE</scope>
</reference>
<dbReference type="GO" id="GO:0000981">
    <property type="term" value="F:DNA-binding transcription factor activity, RNA polymerase II-specific"/>
    <property type="evidence" value="ECO:0007669"/>
    <property type="project" value="InterPro"/>
</dbReference>
<feature type="DNA-binding region" description="Homeobox" evidence="9">
    <location>
        <begin position="214"/>
        <end position="273"/>
    </location>
</feature>
<dbReference type="InterPro" id="IPR042634">
    <property type="entry name" value="MOX-1/MOX-2"/>
</dbReference>
<dbReference type="OrthoDB" id="6159439at2759"/>
<evidence type="ECO:0000256" key="3">
    <source>
        <dbReference type="ARBA" id="ARBA00023015"/>
    </source>
</evidence>
<evidence type="ECO:0000256" key="10">
    <source>
        <dbReference type="RuleBase" id="RU000682"/>
    </source>
</evidence>
<feature type="domain" description="Homeobox" evidence="11">
    <location>
        <begin position="212"/>
        <end position="272"/>
    </location>
</feature>
<keyword evidence="8 9" id="KW-0539">Nucleus</keyword>
<evidence type="ECO:0000256" key="1">
    <source>
        <dbReference type="ARBA" id="ARBA00004123"/>
    </source>
</evidence>
<evidence type="ECO:0000256" key="5">
    <source>
        <dbReference type="ARBA" id="ARBA00023155"/>
    </source>
</evidence>
<keyword evidence="4 9" id="KW-0238">DNA-binding</keyword>
<keyword evidence="5 9" id="KW-0371">Homeobox</keyword>
<keyword evidence="7" id="KW-0804">Transcription</keyword>
<proteinExistence type="predicted"/>
<dbReference type="InterPro" id="IPR001356">
    <property type="entry name" value="HD"/>
</dbReference>
<dbReference type="PROSITE" id="PS50071">
    <property type="entry name" value="HOMEOBOX_2"/>
    <property type="match status" value="1"/>
</dbReference>
<evidence type="ECO:0000256" key="6">
    <source>
        <dbReference type="ARBA" id="ARBA00023159"/>
    </source>
</evidence>
<dbReference type="AlphaFoldDB" id="A0A9N9WVC7"/>
<dbReference type="InterPro" id="IPR009057">
    <property type="entry name" value="Homeodomain-like_sf"/>
</dbReference>
<evidence type="ECO:0000313" key="13">
    <source>
        <dbReference type="Proteomes" id="UP001153620"/>
    </source>
</evidence>
<name>A0A9N9WVC7_9DIPT</name>
<dbReference type="SMART" id="SM00389">
    <property type="entry name" value="HOX"/>
    <property type="match status" value="1"/>
</dbReference>
<evidence type="ECO:0000256" key="4">
    <source>
        <dbReference type="ARBA" id="ARBA00023125"/>
    </source>
</evidence>
<evidence type="ECO:0000256" key="7">
    <source>
        <dbReference type="ARBA" id="ARBA00023163"/>
    </source>
</evidence>
<dbReference type="CDD" id="cd00086">
    <property type="entry name" value="homeodomain"/>
    <property type="match status" value="1"/>
</dbReference>
<dbReference type="Gene3D" id="1.10.10.60">
    <property type="entry name" value="Homeodomain-like"/>
    <property type="match status" value="1"/>
</dbReference>
<dbReference type="GO" id="GO:0005634">
    <property type="term" value="C:nucleus"/>
    <property type="evidence" value="ECO:0007669"/>
    <property type="project" value="UniProtKB-SubCell"/>
</dbReference>
<dbReference type="Pfam" id="PF00046">
    <property type="entry name" value="Homeodomain"/>
    <property type="match status" value="1"/>
</dbReference>
<organism evidence="12 13">
    <name type="scientific">Chironomus riparius</name>
    <dbReference type="NCBI Taxonomy" id="315576"/>
    <lineage>
        <taxon>Eukaryota</taxon>
        <taxon>Metazoa</taxon>
        <taxon>Ecdysozoa</taxon>
        <taxon>Arthropoda</taxon>
        <taxon>Hexapoda</taxon>
        <taxon>Insecta</taxon>
        <taxon>Pterygota</taxon>
        <taxon>Neoptera</taxon>
        <taxon>Endopterygota</taxon>
        <taxon>Diptera</taxon>
        <taxon>Nematocera</taxon>
        <taxon>Chironomoidea</taxon>
        <taxon>Chironomidae</taxon>
        <taxon>Chironominae</taxon>
        <taxon>Chironomus</taxon>
    </lineage>
</organism>
<keyword evidence="13" id="KW-1185">Reference proteome</keyword>
<protein>
    <recommendedName>
        <fullName evidence="11">Homeobox domain-containing protein</fullName>
    </recommendedName>
</protein>
<accession>A0A9N9WVC7</accession>
<dbReference type="InterPro" id="IPR017970">
    <property type="entry name" value="Homeobox_CS"/>
</dbReference>
<dbReference type="GO" id="GO:0045944">
    <property type="term" value="P:positive regulation of transcription by RNA polymerase II"/>
    <property type="evidence" value="ECO:0007669"/>
    <property type="project" value="InterPro"/>
</dbReference>
<dbReference type="PANTHER" id="PTHR24328">
    <property type="entry name" value="HOMEOBOX PROTEIN MOX"/>
    <property type="match status" value="1"/>
</dbReference>
<dbReference type="InterPro" id="IPR020479">
    <property type="entry name" value="HD_metazoa"/>
</dbReference>
<reference evidence="12" key="2">
    <citation type="submission" date="2022-10" db="EMBL/GenBank/DDBJ databases">
        <authorList>
            <consortium name="ENA_rothamsted_submissions"/>
            <consortium name="culmorum"/>
            <person name="King R."/>
        </authorList>
    </citation>
    <scope>NUCLEOTIDE SEQUENCE</scope>
</reference>
<dbReference type="GO" id="GO:0000978">
    <property type="term" value="F:RNA polymerase II cis-regulatory region sequence-specific DNA binding"/>
    <property type="evidence" value="ECO:0007669"/>
    <property type="project" value="TreeGrafter"/>
</dbReference>
<sequence>MFSSDITRNDFFQEHCVPQHKTASFESAYSGINYPEYPSEGSNYPQTPLNIYNNYNPNYHHHHYYYPNFHNFPDYPYQNSADNNWIKKYECDSQKEYLSSNVSTSGDYCEFEVPQQTVNPSKTVEKSSTDVDKFYCDSLISSSKFQKEQTNNNYLESYENFDIWESERKSVKCTKGLEKVKKNESLKGSEKHFNSSDELSDLEKLVSSPTLVSNRKERTAFTKQQVKDLENEFNHSNYLTRLRRYEIAVALNLSERQVKVWFQNRRMKFKRSVKGSTSP</sequence>
<dbReference type="Proteomes" id="UP001153620">
    <property type="component" value="Chromosome 3"/>
</dbReference>
<evidence type="ECO:0000313" key="12">
    <source>
        <dbReference type="EMBL" id="CAG9807407.1"/>
    </source>
</evidence>
<dbReference type="PROSITE" id="PS00027">
    <property type="entry name" value="HOMEOBOX_1"/>
    <property type="match status" value="1"/>
</dbReference>
<keyword evidence="3" id="KW-0805">Transcription regulation</keyword>
<dbReference type="PANTHER" id="PTHR24328:SF7">
    <property type="entry name" value="BUTTONLESS"/>
    <property type="match status" value="1"/>
</dbReference>
<keyword evidence="6" id="KW-0010">Activator</keyword>
<gene>
    <name evidence="12" type="ORF">CHIRRI_LOCUS10256</name>
</gene>
<evidence type="ECO:0000256" key="8">
    <source>
        <dbReference type="ARBA" id="ARBA00023242"/>
    </source>
</evidence>
<evidence type="ECO:0000259" key="11">
    <source>
        <dbReference type="PROSITE" id="PS50071"/>
    </source>
</evidence>
<dbReference type="EMBL" id="OU895879">
    <property type="protein sequence ID" value="CAG9807407.1"/>
    <property type="molecule type" value="Genomic_DNA"/>
</dbReference>
<dbReference type="PRINTS" id="PR00024">
    <property type="entry name" value="HOMEOBOX"/>
</dbReference>